<accession>A0A0C4DYX7</accession>
<keyword evidence="2" id="KW-0689">Ribosomal protein</keyword>
<organism evidence="3 4">
    <name type="scientific">Magnaporthiopsis poae (strain ATCC 64411 / 73-15)</name>
    <name type="common">Kentucky bluegrass fungus</name>
    <name type="synonym">Magnaporthe poae</name>
    <dbReference type="NCBI Taxonomy" id="644358"/>
    <lineage>
        <taxon>Eukaryota</taxon>
        <taxon>Fungi</taxon>
        <taxon>Dikarya</taxon>
        <taxon>Ascomycota</taxon>
        <taxon>Pezizomycotina</taxon>
        <taxon>Sordariomycetes</taxon>
        <taxon>Sordariomycetidae</taxon>
        <taxon>Magnaporthales</taxon>
        <taxon>Magnaporthaceae</taxon>
        <taxon>Magnaporthiopsis</taxon>
    </lineage>
</organism>
<reference evidence="4" key="1">
    <citation type="submission" date="2010-05" db="EMBL/GenBank/DDBJ databases">
        <title>The genome sequence of Magnaporthe poae strain ATCC 64411.</title>
        <authorList>
            <person name="Ma L.-J."/>
            <person name="Dead R."/>
            <person name="Young S."/>
            <person name="Zeng Q."/>
            <person name="Koehrsen M."/>
            <person name="Alvarado L."/>
            <person name="Berlin A."/>
            <person name="Chapman S.B."/>
            <person name="Chen Z."/>
            <person name="Freedman E."/>
            <person name="Gellesch M."/>
            <person name="Goldberg J."/>
            <person name="Griggs A."/>
            <person name="Gujja S."/>
            <person name="Heilman E.R."/>
            <person name="Heiman D."/>
            <person name="Hepburn T."/>
            <person name="Howarth C."/>
            <person name="Jen D."/>
            <person name="Larson L."/>
            <person name="Mehta T."/>
            <person name="Neiman D."/>
            <person name="Pearson M."/>
            <person name="Roberts A."/>
            <person name="Saif S."/>
            <person name="Shea T."/>
            <person name="Shenoy N."/>
            <person name="Sisk P."/>
            <person name="Stolte C."/>
            <person name="Sykes S."/>
            <person name="Walk T."/>
            <person name="White J."/>
            <person name="Yandava C."/>
            <person name="Haas B."/>
            <person name="Nusbaum C."/>
            <person name="Birren B."/>
        </authorList>
    </citation>
    <scope>NUCLEOTIDE SEQUENCE [LARGE SCALE GENOMIC DNA]</scope>
    <source>
        <strain evidence="4">ATCC 64411 / 73-15</strain>
    </source>
</reference>
<feature type="domain" description="RNase III" evidence="1">
    <location>
        <begin position="96"/>
        <end position="184"/>
    </location>
</feature>
<reference evidence="2" key="2">
    <citation type="submission" date="2010-05" db="EMBL/GenBank/DDBJ databases">
        <title>The Genome Sequence of Magnaporthe poae strain ATCC 64411.</title>
        <authorList>
            <consortium name="The Broad Institute Genome Sequencing Platform"/>
            <consortium name="Broad Institute Genome Sequencing Center for Infectious Disease"/>
            <person name="Ma L.-J."/>
            <person name="Dead R."/>
            <person name="Young S."/>
            <person name="Zeng Q."/>
            <person name="Koehrsen M."/>
            <person name="Alvarado L."/>
            <person name="Berlin A."/>
            <person name="Chapman S.B."/>
            <person name="Chen Z."/>
            <person name="Freedman E."/>
            <person name="Gellesch M."/>
            <person name="Goldberg J."/>
            <person name="Griggs A."/>
            <person name="Gujja S."/>
            <person name="Heilman E.R."/>
            <person name="Heiman D."/>
            <person name="Hepburn T."/>
            <person name="Howarth C."/>
            <person name="Jen D."/>
            <person name="Larson L."/>
            <person name="Mehta T."/>
            <person name="Neiman D."/>
            <person name="Pearson M."/>
            <person name="Roberts A."/>
            <person name="Saif S."/>
            <person name="Shea T."/>
            <person name="Shenoy N."/>
            <person name="Sisk P."/>
            <person name="Stolte C."/>
            <person name="Sykes S."/>
            <person name="Walk T."/>
            <person name="White J."/>
            <person name="Yandava C."/>
            <person name="Haas B."/>
            <person name="Nusbaum C."/>
            <person name="Birren B."/>
        </authorList>
    </citation>
    <scope>NUCLEOTIDE SEQUENCE</scope>
    <source>
        <strain evidence="2">ATCC 64411</strain>
    </source>
</reference>
<dbReference type="GO" id="GO:0004525">
    <property type="term" value="F:ribonuclease III activity"/>
    <property type="evidence" value="ECO:0007669"/>
    <property type="project" value="InterPro"/>
</dbReference>
<dbReference type="EMBL" id="GL876969">
    <property type="protein sequence ID" value="KLU86246.1"/>
    <property type="molecule type" value="Genomic_DNA"/>
</dbReference>
<dbReference type="STRING" id="644358.A0A0C4DYX7"/>
<dbReference type="GO" id="GO:0006396">
    <property type="term" value="P:RNA processing"/>
    <property type="evidence" value="ECO:0007669"/>
    <property type="project" value="InterPro"/>
</dbReference>
<dbReference type="SUPFAM" id="SSF69065">
    <property type="entry name" value="RNase III domain-like"/>
    <property type="match status" value="1"/>
</dbReference>
<dbReference type="InterPro" id="IPR036389">
    <property type="entry name" value="RNase_III_sf"/>
</dbReference>
<dbReference type="Gene3D" id="1.10.1520.10">
    <property type="entry name" value="Ribonuclease III domain"/>
    <property type="match status" value="1"/>
</dbReference>
<keyword evidence="2" id="KW-0687">Ribonucleoprotein</keyword>
<dbReference type="eggNOG" id="KOG3769">
    <property type="taxonomic scope" value="Eukaryota"/>
</dbReference>
<dbReference type="EnsemblFungi" id="MAPG_05262T0">
    <property type="protein sequence ID" value="MAPG_05262T0"/>
    <property type="gene ID" value="MAPG_05262"/>
</dbReference>
<dbReference type="AlphaFoldDB" id="A0A0C4DYX7"/>
<reference evidence="2" key="3">
    <citation type="submission" date="2011-03" db="EMBL/GenBank/DDBJ databases">
        <title>Annotation of Magnaporthe poae ATCC 64411.</title>
        <authorList>
            <person name="Ma L.-J."/>
            <person name="Dead R."/>
            <person name="Young S.K."/>
            <person name="Zeng Q."/>
            <person name="Gargeya S."/>
            <person name="Fitzgerald M."/>
            <person name="Haas B."/>
            <person name="Abouelleil A."/>
            <person name="Alvarado L."/>
            <person name="Arachchi H.M."/>
            <person name="Berlin A."/>
            <person name="Brown A."/>
            <person name="Chapman S.B."/>
            <person name="Chen Z."/>
            <person name="Dunbar C."/>
            <person name="Freedman E."/>
            <person name="Gearin G."/>
            <person name="Gellesch M."/>
            <person name="Goldberg J."/>
            <person name="Griggs A."/>
            <person name="Gujja S."/>
            <person name="Heiman D."/>
            <person name="Howarth C."/>
            <person name="Larson L."/>
            <person name="Lui A."/>
            <person name="MacDonald P.J.P."/>
            <person name="Mehta T."/>
            <person name="Montmayeur A."/>
            <person name="Murphy C."/>
            <person name="Neiman D."/>
            <person name="Pearson M."/>
            <person name="Priest M."/>
            <person name="Roberts A."/>
            <person name="Saif S."/>
            <person name="Shea T."/>
            <person name="Shenoy N."/>
            <person name="Sisk P."/>
            <person name="Stolte C."/>
            <person name="Sykes S."/>
            <person name="Yandava C."/>
            <person name="Wortman J."/>
            <person name="Nusbaum C."/>
            <person name="Birren B."/>
        </authorList>
    </citation>
    <scope>NUCLEOTIDE SEQUENCE</scope>
    <source>
        <strain evidence="2">ATCC 64411</strain>
    </source>
</reference>
<name>A0A0C4DYX7_MAGP6</name>
<evidence type="ECO:0000313" key="2">
    <source>
        <dbReference type="EMBL" id="KLU86246.1"/>
    </source>
</evidence>
<gene>
    <name evidence="2" type="ORF">MAPG_05262</name>
</gene>
<evidence type="ECO:0000313" key="4">
    <source>
        <dbReference type="Proteomes" id="UP000011715"/>
    </source>
</evidence>
<dbReference type="PROSITE" id="PS50142">
    <property type="entry name" value="RNASE_3_2"/>
    <property type="match status" value="1"/>
</dbReference>
<protein>
    <submittedName>
        <fullName evidence="2">60S ribosomal protein L3</fullName>
    </submittedName>
</protein>
<dbReference type="Proteomes" id="UP000011715">
    <property type="component" value="Unassembled WGS sequence"/>
</dbReference>
<dbReference type="GO" id="GO:0005840">
    <property type="term" value="C:ribosome"/>
    <property type="evidence" value="ECO:0007669"/>
    <property type="project" value="UniProtKB-KW"/>
</dbReference>
<dbReference type="VEuPathDB" id="FungiDB:MAPG_05262"/>
<evidence type="ECO:0000313" key="3">
    <source>
        <dbReference type="EnsemblFungi" id="MAPG_05262T0"/>
    </source>
</evidence>
<proteinExistence type="predicted"/>
<dbReference type="InterPro" id="IPR000999">
    <property type="entry name" value="RNase_III_dom"/>
</dbReference>
<evidence type="ECO:0000259" key="1">
    <source>
        <dbReference type="PROSITE" id="PS50142"/>
    </source>
</evidence>
<reference evidence="3" key="4">
    <citation type="journal article" date="2015" name="G3 (Bethesda)">
        <title>Genome sequences of three phytopathogenic species of the Magnaporthaceae family of fungi.</title>
        <authorList>
            <person name="Okagaki L.H."/>
            <person name="Nunes C.C."/>
            <person name="Sailsbery J."/>
            <person name="Clay B."/>
            <person name="Brown D."/>
            <person name="John T."/>
            <person name="Oh Y."/>
            <person name="Young N."/>
            <person name="Fitzgerald M."/>
            <person name="Haas B.J."/>
            <person name="Zeng Q."/>
            <person name="Young S."/>
            <person name="Adiconis X."/>
            <person name="Fan L."/>
            <person name="Levin J.Z."/>
            <person name="Mitchell T.K."/>
            <person name="Okubara P.A."/>
            <person name="Farman M.L."/>
            <person name="Kohn L.M."/>
            <person name="Birren B."/>
            <person name="Ma L.-J."/>
            <person name="Dean R.A."/>
        </authorList>
    </citation>
    <scope>NUCLEOTIDE SEQUENCE</scope>
    <source>
        <strain evidence="3">ATCC 64411 / 73-15</strain>
    </source>
</reference>
<sequence>MKRVCPRRWSGQVLAARPSLSHPPASTRAIATASIPRTRTQIPAAAATASIRQPWTQPRRHQHAAAAEAVYEDPLSPEEGLYPSPLPDRALRSAKLAALHARLSLPAKLPLQTLARTLVDPSADDDPRFNNTNLAYVGHALINYHANEWLVCTYPRLPFSVIVTAAKGYAGAEALARVARSWGVETAAEPGDEVDPGLLQFSVTRPRGVITRWGYVRGHAERIEKFGWNHSLHSRVVMDHALN</sequence>
<dbReference type="OrthoDB" id="67027at2759"/>
<keyword evidence="4" id="KW-1185">Reference proteome</keyword>
<reference evidence="3" key="5">
    <citation type="submission" date="2015-06" db="UniProtKB">
        <authorList>
            <consortium name="EnsemblFungi"/>
        </authorList>
    </citation>
    <scope>IDENTIFICATION</scope>
    <source>
        <strain evidence="3">ATCC 64411</strain>
    </source>
</reference>
<dbReference type="EMBL" id="ADBL01001245">
    <property type="status" value="NOT_ANNOTATED_CDS"/>
    <property type="molecule type" value="Genomic_DNA"/>
</dbReference>